<dbReference type="SMART" id="SM00487">
    <property type="entry name" value="DEXDc"/>
    <property type="match status" value="1"/>
</dbReference>
<protein>
    <recommendedName>
        <fullName evidence="1">RNA helicase</fullName>
        <ecNumber evidence="1">3.6.4.13</ecNumber>
    </recommendedName>
</protein>
<keyword evidence="13" id="KW-1185">Reference proteome</keyword>
<dbReference type="SMART" id="SM00490">
    <property type="entry name" value="HELICc"/>
    <property type="match status" value="1"/>
</dbReference>
<dbReference type="GO" id="GO:0003724">
    <property type="term" value="F:RNA helicase activity"/>
    <property type="evidence" value="ECO:0007669"/>
    <property type="project" value="UniProtKB-EC"/>
</dbReference>
<gene>
    <name evidence="12" type="primary">DBP5</name>
    <name evidence="12" type="ORF">VKT23_006784</name>
</gene>
<evidence type="ECO:0000256" key="4">
    <source>
        <dbReference type="ARBA" id="ARBA00022806"/>
    </source>
</evidence>
<evidence type="ECO:0000256" key="3">
    <source>
        <dbReference type="ARBA" id="ARBA00022801"/>
    </source>
</evidence>
<evidence type="ECO:0000256" key="2">
    <source>
        <dbReference type="ARBA" id="ARBA00022741"/>
    </source>
</evidence>
<dbReference type="InterPro" id="IPR001650">
    <property type="entry name" value="Helicase_C-like"/>
</dbReference>
<evidence type="ECO:0000313" key="13">
    <source>
        <dbReference type="Proteomes" id="UP001498398"/>
    </source>
</evidence>
<dbReference type="PANTHER" id="PTHR47958">
    <property type="entry name" value="ATP-DEPENDENT RNA HELICASE DBP3"/>
    <property type="match status" value="1"/>
</dbReference>
<feature type="domain" description="DEAD-box RNA helicase Q" evidence="11">
    <location>
        <begin position="66"/>
        <end position="94"/>
    </location>
</feature>
<dbReference type="InterPro" id="IPR000629">
    <property type="entry name" value="RNA-helicase_DEAD-box_CS"/>
</dbReference>
<evidence type="ECO:0000256" key="1">
    <source>
        <dbReference type="ARBA" id="ARBA00012552"/>
    </source>
</evidence>
<dbReference type="CDD" id="cd17963">
    <property type="entry name" value="DEADc_DDX19_DDX25"/>
    <property type="match status" value="1"/>
</dbReference>
<feature type="domain" description="Helicase C-terminal" evidence="10">
    <location>
        <begin position="279"/>
        <end position="455"/>
    </location>
</feature>
<dbReference type="Proteomes" id="UP001498398">
    <property type="component" value="Unassembled WGS sequence"/>
</dbReference>
<keyword evidence="3 7" id="KW-0378">Hydrolase</keyword>
<accession>A0ABR1JKU6</accession>
<feature type="domain" description="Helicase ATP-binding" evidence="9">
    <location>
        <begin position="99"/>
        <end position="268"/>
    </location>
</feature>
<dbReference type="Pfam" id="PF00271">
    <property type="entry name" value="Helicase_C"/>
    <property type="match status" value="1"/>
</dbReference>
<dbReference type="GO" id="GO:0016787">
    <property type="term" value="F:hydrolase activity"/>
    <property type="evidence" value="ECO:0007669"/>
    <property type="project" value="UniProtKB-KW"/>
</dbReference>
<dbReference type="SUPFAM" id="SSF52540">
    <property type="entry name" value="P-loop containing nucleoside triphosphate hydrolases"/>
    <property type="match status" value="1"/>
</dbReference>
<dbReference type="InterPro" id="IPR014001">
    <property type="entry name" value="Helicase_ATP-bd"/>
</dbReference>
<dbReference type="EC" id="3.6.4.13" evidence="1"/>
<dbReference type="Pfam" id="PF00270">
    <property type="entry name" value="DEAD"/>
    <property type="match status" value="1"/>
</dbReference>
<evidence type="ECO:0000256" key="7">
    <source>
        <dbReference type="RuleBase" id="RU000492"/>
    </source>
</evidence>
<keyword evidence="4 7" id="KW-0347">Helicase</keyword>
<evidence type="ECO:0000313" key="12">
    <source>
        <dbReference type="EMBL" id="KAK7463432.1"/>
    </source>
</evidence>
<feature type="short sequence motif" description="Q motif" evidence="6">
    <location>
        <begin position="66"/>
        <end position="94"/>
    </location>
</feature>
<keyword evidence="2 7" id="KW-0547">Nucleotide-binding</keyword>
<dbReference type="PROSITE" id="PS51192">
    <property type="entry name" value="HELICASE_ATP_BIND_1"/>
    <property type="match status" value="1"/>
</dbReference>
<dbReference type="CDD" id="cd18787">
    <property type="entry name" value="SF2_C_DEAD"/>
    <property type="match status" value="1"/>
</dbReference>
<dbReference type="InterPro" id="IPR027417">
    <property type="entry name" value="P-loop_NTPase"/>
</dbReference>
<name>A0ABR1JKU6_9AGAR</name>
<evidence type="ECO:0000259" key="9">
    <source>
        <dbReference type="PROSITE" id="PS51192"/>
    </source>
</evidence>
<comment type="caution">
    <text evidence="12">The sequence shown here is derived from an EMBL/GenBank/DDBJ whole genome shotgun (WGS) entry which is preliminary data.</text>
</comment>
<evidence type="ECO:0000259" key="11">
    <source>
        <dbReference type="PROSITE" id="PS51195"/>
    </source>
</evidence>
<feature type="region of interest" description="Disordered" evidence="8">
    <location>
        <begin position="1"/>
        <end position="38"/>
    </location>
</feature>
<evidence type="ECO:0000259" key="10">
    <source>
        <dbReference type="PROSITE" id="PS51194"/>
    </source>
</evidence>
<evidence type="ECO:0000256" key="8">
    <source>
        <dbReference type="SAM" id="MobiDB-lite"/>
    </source>
</evidence>
<dbReference type="PROSITE" id="PS00039">
    <property type="entry name" value="DEAD_ATP_HELICASE"/>
    <property type="match status" value="1"/>
</dbReference>
<reference evidence="12 13" key="1">
    <citation type="submission" date="2024-01" db="EMBL/GenBank/DDBJ databases">
        <title>A draft genome for the cacao thread blight pathogen Marasmiellus scandens.</title>
        <authorList>
            <person name="Baruah I.K."/>
            <person name="Leung J."/>
            <person name="Bukari Y."/>
            <person name="Amoako-Attah I."/>
            <person name="Meinhardt L.W."/>
            <person name="Bailey B.A."/>
            <person name="Cohen S.P."/>
        </authorList>
    </citation>
    <scope>NUCLEOTIDE SEQUENCE [LARGE SCALE GENOMIC DNA]</scope>
    <source>
        <strain evidence="12 13">GH-19</strain>
    </source>
</reference>
<dbReference type="InterPro" id="IPR014014">
    <property type="entry name" value="RNA_helicase_DEAD_Q_motif"/>
</dbReference>
<organism evidence="12 13">
    <name type="scientific">Marasmiellus scandens</name>
    <dbReference type="NCBI Taxonomy" id="2682957"/>
    <lineage>
        <taxon>Eukaryota</taxon>
        <taxon>Fungi</taxon>
        <taxon>Dikarya</taxon>
        <taxon>Basidiomycota</taxon>
        <taxon>Agaricomycotina</taxon>
        <taxon>Agaricomycetes</taxon>
        <taxon>Agaricomycetidae</taxon>
        <taxon>Agaricales</taxon>
        <taxon>Marasmiineae</taxon>
        <taxon>Omphalotaceae</taxon>
        <taxon>Marasmiellus</taxon>
    </lineage>
</organism>
<keyword evidence="5 7" id="KW-0067">ATP-binding</keyword>
<feature type="compositionally biased region" description="Basic and acidic residues" evidence="8">
    <location>
        <begin position="14"/>
        <end position="31"/>
    </location>
</feature>
<comment type="similarity">
    <text evidence="7">Belongs to the DEAD box helicase family.</text>
</comment>
<dbReference type="InterPro" id="IPR011545">
    <property type="entry name" value="DEAD/DEAH_box_helicase_dom"/>
</dbReference>
<dbReference type="Gene3D" id="3.40.50.300">
    <property type="entry name" value="P-loop containing nucleotide triphosphate hydrolases"/>
    <property type="match status" value="2"/>
</dbReference>
<sequence>MQKDADGFYTPAPAKEETPAESKPEEDKEKPQGPSANSELISSTFEVSVTLADQQADVNSPLYSAKTFEELGLHPDLLKGIYEMGFSKPSKIQERALPLLLSNPPTNMIGQSQSGTGKTAAFVLTMLSRIDYTKNTTQAVCLAPSRELARQIMTVINSMGKFTQVQTEYAIKDNLPRNATRITAHIIVGTPGTMTDLMRRKVIDVSGIKVFVLDEADNMLDQDGLGDQTLRVKNLLPRNQVQIILFSATFPDHVRSFASKFAPNANKIELQKEELSVDSIRQFYMDCKDEEHKYEILTTLYTLLTIGQSIIFCQHRHTADRISQKMTAQGHKVASLHGAKDAAERDKIIDNFRDGKEKVLITTNVIARGIDILQVNMVVNYDLPLMSERGGGPSEDSRPDVETYIHRIGRTGRFGRKGISINFVHDRKTWQQMEQIEKATGKQIMRIETNDLDVMEEKMKKALK</sequence>
<evidence type="ECO:0000256" key="6">
    <source>
        <dbReference type="PROSITE-ProRule" id="PRU00552"/>
    </source>
</evidence>
<dbReference type="EMBL" id="JBANRG010000009">
    <property type="protein sequence ID" value="KAK7463432.1"/>
    <property type="molecule type" value="Genomic_DNA"/>
</dbReference>
<proteinExistence type="inferred from homology"/>
<evidence type="ECO:0000256" key="5">
    <source>
        <dbReference type="ARBA" id="ARBA00022840"/>
    </source>
</evidence>
<dbReference type="PROSITE" id="PS51195">
    <property type="entry name" value="Q_MOTIF"/>
    <property type="match status" value="1"/>
</dbReference>
<dbReference type="PROSITE" id="PS51194">
    <property type="entry name" value="HELICASE_CTER"/>
    <property type="match status" value="1"/>
</dbReference>